<dbReference type="EMBL" id="JBHUJC010000001">
    <property type="protein sequence ID" value="MFD2274954.1"/>
    <property type="molecule type" value="Genomic_DNA"/>
</dbReference>
<comment type="caution">
    <text evidence="1">The sequence shown here is derived from an EMBL/GenBank/DDBJ whole genome shotgun (WGS) entry which is preliminary data.</text>
</comment>
<evidence type="ECO:0000313" key="2">
    <source>
        <dbReference type="Proteomes" id="UP001597297"/>
    </source>
</evidence>
<name>A0ABW5DYX8_9BACT</name>
<proteinExistence type="predicted"/>
<dbReference type="Pfam" id="PF10722">
    <property type="entry name" value="YbjN"/>
    <property type="match status" value="1"/>
</dbReference>
<dbReference type="InterPro" id="IPR019660">
    <property type="entry name" value="Put_sensory_transdc_reg_YbjN"/>
</dbReference>
<sequence>MRPPSIQLTSVADAFNEQGWAHEIIEGREVLTTAFEAHHTRVQLFAQVFTQLNSLTVVGETALEIDELRQPLLLELLHRANKQMNLGGLEFDLDRQRVVFRITNIFEREKFDKDIVSTMVHCTIAEVDRIIPFCTIIQQTAEDLLDDLNIERLLLRQDLLPPVPGEGEDDEVSPI</sequence>
<dbReference type="RefSeq" id="WP_377096239.1">
    <property type="nucleotide sequence ID" value="NZ_JBHSJM010000001.1"/>
</dbReference>
<evidence type="ECO:0000313" key="1">
    <source>
        <dbReference type="EMBL" id="MFD2274954.1"/>
    </source>
</evidence>
<reference evidence="2" key="1">
    <citation type="journal article" date="2019" name="Int. J. Syst. Evol. Microbiol.">
        <title>The Global Catalogue of Microorganisms (GCM) 10K type strain sequencing project: providing services to taxonomists for standard genome sequencing and annotation.</title>
        <authorList>
            <consortium name="The Broad Institute Genomics Platform"/>
            <consortium name="The Broad Institute Genome Sequencing Center for Infectious Disease"/>
            <person name="Wu L."/>
            <person name="Ma J."/>
        </authorList>
    </citation>
    <scope>NUCLEOTIDE SEQUENCE [LARGE SCALE GENOMIC DNA]</scope>
    <source>
        <strain evidence="2">JCM 16545</strain>
    </source>
</reference>
<keyword evidence="2" id="KW-1185">Reference proteome</keyword>
<gene>
    <name evidence="1" type="ORF">ACFSQZ_00595</name>
</gene>
<accession>A0ABW5DYX8</accession>
<protein>
    <submittedName>
        <fullName evidence="1">YbjN domain-containing protein</fullName>
    </submittedName>
</protein>
<dbReference type="Proteomes" id="UP001597297">
    <property type="component" value="Unassembled WGS sequence"/>
</dbReference>
<organism evidence="1 2">
    <name type="scientific">Rubritalea spongiae</name>
    <dbReference type="NCBI Taxonomy" id="430797"/>
    <lineage>
        <taxon>Bacteria</taxon>
        <taxon>Pseudomonadati</taxon>
        <taxon>Verrucomicrobiota</taxon>
        <taxon>Verrucomicrobiia</taxon>
        <taxon>Verrucomicrobiales</taxon>
        <taxon>Rubritaleaceae</taxon>
        <taxon>Rubritalea</taxon>
    </lineage>
</organism>